<dbReference type="PANTHER" id="PTHR19848">
    <property type="entry name" value="WD40 REPEAT PROTEIN"/>
    <property type="match status" value="1"/>
</dbReference>
<dbReference type="EMBL" id="CP032568">
    <property type="protein sequence ID" value="AYF77193.1"/>
    <property type="molecule type" value="Genomic_DNA"/>
</dbReference>
<dbReference type="InterPro" id="IPR029052">
    <property type="entry name" value="Metallo-depent_PP-like"/>
</dbReference>
<evidence type="ECO:0000313" key="6">
    <source>
        <dbReference type="EMBL" id="AYF77193.1"/>
    </source>
</evidence>
<dbReference type="Pfam" id="PF22739">
    <property type="entry name" value="NA-iREase3"/>
    <property type="match status" value="1"/>
</dbReference>
<feature type="repeat" description="WD" evidence="3">
    <location>
        <begin position="1140"/>
        <end position="1165"/>
    </location>
</feature>
<keyword evidence="7" id="KW-1185">Reference proteome</keyword>
<evidence type="ECO:0000259" key="5">
    <source>
        <dbReference type="PROSITE" id="PS50837"/>
    </source>
</evidence>
<dbReference type="InterPro" id="IPR036322">
    <property type="entry name" value="WD40_repeat_dom_sf"/>
</dbReference>
<evidence type="ECO:0000256" key="1">
    <source>
        <dbReference type="ARBA" id="ARBA00022574"/>
    </source>
</evidence>
<dbReference type="PRINTS" id="PR00320">
    <property type="entry name" value="GPROTEINBRPT"/>
</dbReference>
<evidence type="ECO:0000313" key="7">
    <source>
        <dbReference type="Proteomes" id="UP000267164"/>
    </source>
</evidence>
<dbReference type="SMART" id="SM00320">
    <property type="entry name" value="WD40"/>
    <property type="match status" value="15"/>
</dbReference>
<dbReference type="SUPFAM" id="SSF50978">
    <property type="entry name" value="WD40 repeat-like"/>
    <property type="match status" value="1"/>
</dbReference>
<gene>
    <name evidence="6" type="ORF">D7D52_29005</name>
</gene>
<reference evidence="6 7" key="1">
    <citation type="submission" date="2018-09" db="EMBL/GenBank/DDBJ databases">
        <title>Nocardia yunnanensis sp. nov., an actinomycete isolated from a soil sample.</title>
        <authorList>
            <person name="Zhang J."/>
        </authorList>
    </citation>
    <scope>NUCLEOTIDE SEQUENCE [LARGE SCALE GENOMIC DNA]</scope>
    <source>
        <strain evidence="6 7">CFHS0054</strain>
    </source>
</reference>
<feature type="domain" description="NACHT" evidence="5">
    <location>
        <begin position="473"/>
        <end position="558"/>
    </location>
</feature>
<dbReference type="PANTHER" id="PTHR19848:SF8">
    <property type="entry name" value="F-BOX AND WD REPEAT DOMAIN CONTAINING 7"/>
    <property type="match status" value="1"/>
</dbReference>
<dbReference type="SUPFAM" id="SSF50998">
    <property type="entry name" value="Quinoprotein alcohol dehydrogenase-like"/>
    <property type="match status" value="1"/>
</dbReference>
<feature type="repeat" description="WD" evidence="3">
    <location>
        <begin position="1466"/>
        <end position="1497"/>
    </location>
</feature>
<dbReference type="CDD" id="cd00200">
    <property type="entry name" value="WD40"/>
    <property type="match status" value="2"/>
</dbReference>
<dbReference type="SUPFAM" id="SSF52540">
    <property type="entry name" value="P-loop containing nucleoside triphosphate hydrolases"/>
    <property type="match status" value="1"/>
</dbReference>
<dbReference type="OrthoDB" id="414967at2"/>
<dbReference type="InterPro" id="IPR019775">
    <property type="entry name" value="WD40_repeat_CS"/>
</dbReference>
<dbReference type="SUPFAM" id="SSF141571">
    <property type="entry name" value="Pentapeptide repeat-like"/>
    <property type="match status" value="1"/>
</dbReference>
<feature type="repeat" description="WD" evidence="3">
    <location>
        <begin position="1639"/>
        <end position="1672"/>
    </location>
</feature>
<dbReference type="RefSeq" id="WP_120741414.1">
    <property type="nucleotide sequence ID" value="NZ_CP032568.1"/>
</dbReference>
<name>A0A386ZIX7_9NOCA</name>
<feature type="repeat" description="WD" evidence="3">
    <location>
        <begin position="1251"/>
        <end position="1292"/>
    </location>
</feature>
<dbReference type="PROSITE" id="PS00678">
    <property type="entry name" value="WD_REPEATS_1"/>
    <property type="match status" value="4"/>
</dbReference>
<dbReference type="PROSITE" id="PS50837">
    <property type="entry name" value="NACHT"/>
    <property type="match status" value="1"/>
</dbReference>
<proteinExistence type="predicted"/>
<feature type="repeat" description="WD" evidence="3">
    <location>
        <begin position="1084"/>
        <end position="1123"/>
    </location>
</feature>
<dbReference type="Pfam" id="PF00400">
    <property type="entry name" value="WD40"/>
    <property type="match status" value="8"/>
</dbReference>
<evidence type="ECO:0000256" key="2">
    <source>
        <dbReference type="ARBA" id="ARBA00022737"/>
    </source>
</evidence>
<dbReference type="Gene3D" id="3.60.21.10">
    <property type="match status" value="1"/>
</dbReference>
<dbReference type="InterPro" id="IPR020472">
    <property type="entry name" value="WD40_PAC1"/>
</dbReference>
<dbReference type="InterPro" id="IPR015943">
    <property type="entry name" value="WD40/YVTN_repeat-like_dom_sf"/>
</dbReference>
<accession>A0A386ZIX7</accession>
<feature type="repeat" description="WD" evidence="3">
    <location>
        <begin position="1378"/>
        <end position="1419"/>
    </location>
</feature>
<feature type="repeat" description="WD" evidence="3">
    <location>
        <begin position="1508"/>
        <end position="1549"/>
    </location>
</feature>
<dbReference type="Proteomes" id="UP000267164">
    <property type="component" value="Chromosome"/>
</dbReference>
<dbReference type="InterPro" id="IPR011047">
    <property type="entry name" value="Quinoprotein_ADH-like_sf"/>
</dbReference>
<dbReference type="InterPro" id="IPR054571">
    <property type="entry name" value="NA-iREase3_dom"/>
</dbReference>
<dbReference type="Gene3D" id="2.160.20.80">
    <property type="entry name" value="E3 ubiquitin-protein ligase SopA"/>
    <property type="match status" value="1"/>
</dbReference>
<sequence length="1746" mass="189259">MPADPEGLQSHLYGAVTDLVDQQAPPPDLIVVSGDLTESAHPTEFRKAVTFLGGLRVLLKLEPHRVVVVPGSHDISKLACDAYFRECAAYDRIPVPPYYAKLKLFEQMFRTVYRGLDHLVFDVGQPWTLFEIPELRLAVAGLNSTMAATHEPEHDFGAVGAKQKDWFAAQLRAYEAQGWFRLGVIAHDPAPSPNTARYDPSILRDAADTFRRLGPRLHLLLRGPSRAGGSVAHRGGTLPVLSAPAPGQAELLHITADGLTRYRLDDSEPPTPRALEWTGYVAAVTGPAPRSELTAATPPPAREPRPSDTVRPHELLLEQVTEVCKVRYPDARIRRTASDPPYLLVTVNSDPVIEQLIIGAHVGEVTVQVLDEFLGPQPKPGSQLVYLGPDPHGELRERAAAEGVRVRSLADFQGLADLDGYRRKQVARLREDPIYPAELYVPQRFRMLAPQGREVQNDLVAELLRLVTADEGRFVLLLGDFGLGKTFALRELTRRLTESGGDLIPILIELRNLDRAGSLDTLLAAHLAGNGESRIDLRALRYMLAQGRVVLLFDGFDEQLTRLNYDSAAEHMATLLQAAAGRAKVVVAGRTQHFKSYDQVAAALNAQDEPRPDRYILGVENFTHEQVHAFLVKRYGTAGPSADIRMGLLRGIPDLLELARNPRMLSFIADLDEQRLRTAAGAQQIIGPTKLYREILTAWLNFEIERSPERASSQPALRLDELWLAVTCFALRVWETGRPYLTLTEMTEVAHDAVERIDASRLNVAQFVHTLGSRSLIVRGEDNQFGFIHSSVRDWLVADHVARQFADGDTAPAPLRQAQLEPLAVEFLCDLAHAELLRAWVARIQAEPGEHEITRTNAARIAARLRICGDSDLRGLDLSHEDLSFRNLQRLDFTGANLSGARLSGAVLDNAVLREVKLVGAQLDQASLAGADLRGADLTEAQLISANLQHADLREARLHRARLDQASLVRANLGRADLTGARLARTDLTGARAEGSRWIRAALLDVVGTPIGTALAGAGRVPGTPPRTEFAPNAIGVKHGVDAQTGRLPRLLAFSPDGGTVAIGCDSGSVVIYGADTGRTLRTLHGHRDRTFAVAYTEQVLVTGSADGTVRIWDAATGAVRKILSGLALWPWPLETDTAGTLLATGDANGTVRLWQLPDGEPLHEFPAAGGVPQRVYGIAVHSDRVAAGYDDGTVRVWRRATGAEIGGFQGAHGPVRRLCWDPDGTLLAVTGADGALGLWHSVDGTLVHELRGHRDFVYAVAFHPVEPIIAGGDTQGGIHLWDTGTGARLQHRTEHGSARIHWLGFDASGDMLATGDTAGAVHVRDGRTGASLHRLTGHTGSIWPFAFRPDGSQLAVADDQFALRVWDPATGANLHTLTGHGRHVRAVSFNADGSLLAACGNDGSVRLWDAATGRLAQRLHGSADGLITLEAGVFSPLDPDQLVTVGNAGRLRVFDIEAGAAERDITVDSAPVWAVAYDPSARFIATANDDDTVTLWTRETGGEHVVCCEHRGRVRSIAFDAAGALMATGCDDGQVRVWEVESGRLRTTLLDPELRPDASGHRVYGVVFHGDRLAGISWDGTVRIWNSAGGPPLHRLDLHRGRLWCLAVDPVSGTLATAGDDLGVNLWDIATGAHLHTLHGHRNRVRSLAFDPSGRLLASGGNDGSIMLWSLPEPGAGAPAPAPELRATLLGLPEGWVAFTPDGRYKTEGLTGGQFWHVIGMCRFEPGELDPYLEAIRQVELDEPL</sequence>
<evidence type="ECO:0000256" key="3">
    <source>
        <dbReference type="PROSITE-ProRule" id="PRU00221"/>
    </source>
</evidence>
<dbReference type="Pfam" id="PF12894">
    <property type="entry name" value="ANAPC4_WD40"/>
    <property type="match status" value="1"/>
</dbReference>
<dbReference type="KEGG" id="nyu:D7D52_29005"/>
<feature type="repeat" description="WD" evidence="3">
    <location>
        <begin position="1336"/>
        <end position="1377"/>
    </location>
</feature>
<organism evidence="6 7">
    <name type="scientific">Nocardia yunnanensis</name>
    <dbReference type="NCBI Taxonomy" id="2382165"/>
    <lineage>
        <taxon>Bacteria</taxon>
        <taxon>Bacillati</taxon>
        <taxon>Actinomycetota</taxon>
        <taxon>Actinomycetes</taxon>
        <taxon>Mycobacteriales</taxon>
        <taxon>Nocardiaceae</taxon>
        <taxon>Nocardia</taxon>
    </lineage>
</organism>
<keyword evidence="2" id="KW-0677">Repeat</keyword>
<feature type="repeat" description="WD" evidence="3">
    <location>
        <begin position="1597"/>
        <end position="1638"/>
    </location>
</feature>
<dbReference type="PROSITE" id="PS50082">
    <property type="entry name" value="WD_REPEATS_2"/>
    <property type="match status" value="10"/>
</dbReference>
<dbReference type="SUPFAM" id="SSF56300">
    <property type="entry name" value="Metallo-dependent phosphatases"/>
    <property type="match status" value="1"/>
</dbReference>
<dbReference type="Gene3D" id="2.130.10.10">
    <property type="entry name" value="YVTN repeat-like/Quinoprotein amine dehydrogenase"/>
    <property type="match status" value="5"/>
</dbReference>
<dbReference type="Gene3D" id="3.40.50.300">
    <property type="entry name" value="P-loop containing nucleotide triphosphate hydrolases"/>
    <property type="match status" value="1"/>
</dbReference>
<dbReference type="InterPro" id="IPR001646">
    <property type="entry name" value="5peptide_repeat"/>
</dbReference>
<keyword evidence="1 3" id="KW-0853">WD repeat</keyword>
<evidence type="ECO:0000256" key="4">
    <source>
        <dbReference type="SAM" id="MobiDB-lite"/>
    </source>
</evidence>
<dbReference type="Pfam" id="PF00805">
    <property type="entry name" value="Pentapeptide"/>
    <property type="match status" value="2"/>
</dbReference>
<feature type="region of interest" description="Disordered" evidence="4">
    <location>
        <begin position="288"/>
        <end position="308"/>
    </location>
</feature>
<dbReference type="InterPro" id="IPR001680">
    <property type="entry name" value="WD40_rpt"/>
</dbReference>
<dbReference type="Pfam" id="PF05729">
    <property type="entry name" value="NACHT"/>
    <property type="match status" value="1"/>
</dbReference>
<dbReference type="InterPro" id="IPR007111">
    <property type="entry name" value="NACHT_NTPase"/>
</dbReference>
<feature type="repeat" description="WD" evidence="3">
    <location>
        <begin position="1209"/>
        <end position="1250"/>
    </location>
</feature>
<dbReference type="InterPro" id="IPR027417">
    <property type="entry name" value="P-loop_NTPase"/>
</dbReference>
<dbReference type="SUPFAM" id="SSF50960">
    <property type="entry name" value="TolB, C-terminal domain"/>
    <property type="match status" value="1"/>
</dbReference>
<dbReference type="PROSITE" id="PS50294">
    <property type="entry name" value="WD_REPEATS_REGION"/>
    <property type="match status" value="8"/>
</dbReference>
<protein>
    <submittedName>
        <fullName evidence="6">NACHT domain-containing protein</fullName>
    </submittedName>
</protein>
<dbReference type="InterPro" id="IPR024977">
    <property type="entry name" value="Apc4-like_WD40_dom"/>
</dbReference>